<feature type="transmembrane region" description="Helical" evidence="6">
    <location>
        <begin position="733"/>
        <end position="752"/>
    </location>
</feature>
<evidence type="ECO:0000259" key="8">
    <source>
        <dbReference type="Pfam" id="PF12704"/>
    </source>
</evidence>
<feature type="transmembrane region" description="Helical" evidence="6">
    <location>
        <begin position="433"/>
        <end position="454"/>
    </location>
</feature>
<proteinExistence type="predicted"/>
<dbReference type="InterPro" id="IPR025857">
    <property type="entry name" value="MacB_PCD"/>
</dbReference>
<evidence type="ECO:0000259" key="7">
    <source>
        <dbReference type="Pfam" id="PF02687"/>
    </source>
</evidence>
<evidence type="ECO:0000313" key="9">
    <source>
        <dbReference type="EMBL" id="MDR6940390.1"/>
    </source>
</evidence>
<sequence>MIKSFIKLAFKSLLKNKGVTAVNILGLAMGLAVSMLIVFYVTDELSYDHYNTNVRRIYRVNTDIKFGGNASSYAITPPPLAATLVNDFPEVESATRLLHDVGVRIKKGSENIQEDRVAYSDPGIFSIFTLPMMAGDPKTALKAPNTAVITESTAKRYFNSTQVIGKTLVINNTNNYKITGVIKDIPSASHFNFDFFLSMASKAEDKSQNWLNYVVSTYILLKPNASPQTLTARLPAMVKRTFNGMANNAANNLDVMEKHGDYVRMNLTPLTDIHLRSNRQYELGANSSIQYIYIFSAVALFILLLACINFMNISTARSANRAREVGVRKVMGSSRASLIKQFLTESVLVTLIATIAAVLAAWALLPLFNEVANKNLSITPQIAMWLLPVLIIIVLAIGILAGSYPAFFLSAFQPADVLKGKLSAGFKGSKLRNFLVVFQFSISIFLIVGTVVIYNQLHYIQSRDMGFNRNQVLIVKNAQVLGKQAKILQQQVKQLPGVLNATLSGFLPTKSNRAPDAVFSSQAADPKSALFTEIWNVDEDYLSTMGMKVIKGRNFSKAFGTDSSGVLINEAAAKMLGYYNDPLTKKVYRPTPKGSQEYRVLGIVKDFNFNSLRENITPVVMFLAPDNGALSIRVNTANFQSFVPQIKQMWKNLNPNEHFEYSFMDADFDAAYRTEQRTGTLFLIFTTLAVIIACLGLFSLAAYAAEQRNKEIGIRKVLGASVSAIVAMLSKDFIKLVLVSFLIAAPLAWLLMNKWLQEFAYRQNVQWWVFVVTALATVIIAFITISFQSVKAAMANPVDSLKNE</sequence>
<dbReference type="PANTHER" id="PTHR30572">
    <property type="entry name" value="MEMBRANE COMPONENT OF TRANSPORTER-RELATED"/>
    <property type="match status" value="1"/>
</dbReference>
<dbReference type="Pfam" id="PF02687">
    <property type="entry name" value="FtsX"/>
    <property type="match status" value="2"/>
</dbReference>
<keyword evidence="10" id="KW-1185">Reference proteome</keyword>
<comment type="caution">
    <text evidence="9">The sequence shown here is derived from an EMBL/GenBank/DDBJ whole genome shotgun (WGS) entry which is preliminary data.</text>
</comment>
<keyword evidence="3 6" id="KW-0812">Transmembrane</keyword>
<feature type="transmembrane region" description="Helical" evidence="6">
    <location>
        <begin position="681"/>
        <end position="705"/>
    </location>
</feature>
<feature type="transmembrane region" description="Helical" evidence="6">
    <location>
        <begin position="291"/>
        <end position="313"/>
    </location>
</feature>
<gene>
    <name evidence="9" type="ORF">J2W55_000218</name>
</gene>
<reference evidence="9 10" key="1">
    <citation type="submission" date="2023-07" db="EMBL/GenBank/DDBJ databases">
        <title>Sorghum-associated microbial communities from plants grown in Nebraska, USA.</title>
        <authorList>
            <person name="Schachtman D."/>
        </authorList>
    </citation>
    <scope>NUCLEOTIDE SEQUENCE [LARGE SCALE GENOMIC DNA]</scope>
    <source>
        <strain evidence="9 10">3262</strain>
    </source>
</reference>
<keyword evidence="4 6" id="KW-1133">Transmembrane helix</keyword>
<feature type="domain" description="ABC3 transporter permease C-terminal" evidence="7">
    <location>
        <begin position="297"/>
        <end position="411"/>
    </location>
</feature>
<feature type="transmembrane region" description="Helical" evidence="6">
    <location>
        <begin position="767"/>
        <end position="787"/>
    </location>
</feature>
<feature type="transmembrane region" description="Helical" evidence="6">
    <location>
        <begin position="385"/>
        <end position="412"/>
    </location>
</feature>
<feature type="domain" description="ABC3 transporter permease C-terminal" evidence="7">
    <location>
        <begin position="684"/>
        <end position="796"/>
    </location>
</feature>
<dbReference type="Pfam" id="PF12704">
    <property type="entry name" value="MacB_PCD"/>
    <property type="match status" value="1"/>
</dbReference>
<dbReference type="PANTHER" id="PTHR30572:SF18">
    <property type="entry name" value="ABC-TYPE MACROLIDE FAMILY EXPORT SYSTEM PERMEASE COMPONENT 2"/>
    <property type="match status" value="1"/>
</dbReference>
<protein>
    <submittedName>
        <fullName evidence="9">ABC transport system permease protein</fullName>
    </submittedName>
</protein>
<dbReference type="RefSeq" id="WP_310090985.1">
    <property type="nucleotide sequence ID" value="NZ_JAVDUU010000001.1"/>
</dbReference>
<evidence type="ECO:0000256" key="1">
    <source>
        <dbReference type="ARBA" id="ARBA00004651"/>
    </source>
</evidence>
<feature type="transmembrane region" description="Helical" evidence="6">
    <location>
        <begin position="21"/>
        <end position="41"/>
    </location>
</feature>
<feature type="domain" description="MacB-like periplasmic core" evidence="8">
    <location>
        <begin position="20"/>
        <end position="235"/>
    </location>
</feature>
<name>A0ABU1T4T4_9SPHI</name>
<evidence type="ECO:0000313" key="10">
    <source>
        <dbReference type="Proteomes" id="UP001247620"/>
    </source>
</evidence>
<accession>A0ABU1T4T4</accession>
<dbReference type="Proteomes" id="UP001247620">
    <property type="component" value="Unassembled WGS sequence"/>
</dbReference>
<dbReference type="InterPro" id="IPR050250">
    <property type="entry name" value="Macrolide_Exporter_MacB"/>
</dbReference>
<dbReference type="InterPro" id="IPR003838">
    <property type="entry name" value="ABC3_permease_C"/>
</dbReference>
<feature type="transmembrane region" description="Helical" evidence="6">
    <location>
        <begin position="342"/>
        <end position="365"/>
    </location>
</feature>
<keyword evidence="5 6" id="KW-0472">Membrane</keyword>
<keyword evidence="2" id="KW-1003">Cell membrane</keyword>
<comment type="subcellular location">
    <subcellularLocation>
        <location evidence="1">Cell membrane</location>
        <topology evidence="1">Multi-pass membrane protein</topology>
    </subcellularLocation>
</comment>
<dbReference type="EMBL" id="JAVDUU010000001">
    <property type="protein sequence ID" value="MDR6940390.1"/>
    <property type="molecule type" value="Genomic_DNA"/>
</dbReference>
<evidence type="ECO:0000256" key="3">
    <source>
        <dbReference type="ARBA" id="ARBA00022692"/>
    </source>
</evidence>
<evidence type="ECO:0000256" key="2">
    <source>
        <dbReference type="ARBA" id="ARBA00022475"/>
    </source>
</evidence>
<evidence type="ECO:0000256" key="4">
    <source>
        <dbReference type="ARBA" id="ARBA00022989"/>
    </source>
</evidence>
<evidence type="ECO:0000256" key="5">
    <source>
        <dbReference type="ARBA" id="ARBA00023136"/>
    </source>
</evidence>
<evidence type="ECO:0000256" key="6">
    <source>
        <dbReference type="SAM" id="Phobius"/>
    </source>
</evidence>
<organism evidence="9 10">
    <name type="scientific">Mucilaginibacter pocheonensis</name>
    <dbReference type="NCBI Taxonomy" id="398050"/>
    <lineage>
        <taxon>Bacteria</taxon>
        <taxon>Pseudomonadati</taxon>
        <taxon>Bacteroidota</taxon>
        <taxon>Sphingobacteriia</taxon>
        <taxon>Sphingobacteriales</taxon>
        <taxon>Sphingobacteriaceae</taxon>
        <taxon>Mucilaginibacter</taxon>
    </lineage>
</organism>